<organism evidence="2">
    <name type="scientific">Noctiluca scintillans</name>
    <name type="common">Sea sparkle</name>
    <name type="synonym">Red tide dinoflagellate</name>
    <dbReference type="NCBI Taxonomy" id="2966"/>
    <lineage>
        <taxon>Eukaryota</taxon>
        <taxon>Sar</taxon>
        <taxon>Alveolata</taxon>
        <taxon>Dinophyceae</taxon>
        <taxon>Noctilucales</taxon>
        <taxon>Noctilucaceae</taxon>
        <taxon>Noctiluca</taxon>
    </lineage>
</organism>
<keyword evidence="1" id="KW-0472">Membrane</keyword>
<evidence type="ECO:0008006" key="3">
    <source>
        <dbReference type="Google" id="ProtNLM"/>
    </source>
</evidence>
<gene>
    <name evidence="2" type="ORF">NSCI0253_LOCUS21705</name>
</gene>
<sequence length="504" mass="56378">MVPVDTCIDLDVSECSRDASIQEMLSILRLDLERLEARLRKLEPCPFSLGDERTLAMVQHDIEHIEARVKTELAHVAATSATKDDVDDRFADLTMSITRSVKAVTEDLAEMRHVIALDMVTVALGGVRTISDLKTSGWIRDVSQPTQTLDTDDDVEAIVSEGSESNRNSVDSFARVDFSTEVTEERLDTLRLRTTVAQAFRQTKRFSRMQAGSSYELKLSVWDGSLFFCLHGFRFVDHFLLGLAFVVNAVLQAALCVVVYHMGIDSRKRFTDARLDSLDHWRLEASETELAGVCGLDFSLATSYLQLSTREDVEDYTELVFAGFPVGPVLCRVVMILWSSTIVTLIRDLVDMSVAVVQLTDWTSTRTMISQGLLTCTIYSIPPKRLVWMLFIVFLQLAVLITLLIYGSLWLVNTTQLSELLLNSVALRFITDTDELLFVALVPSIVKGMTSRTVPLSLTPPRRLPPLRSIVSACLLITVVVVIDFIAVSDVMDRLRRVDEALCL</sequence>
<evidence type="ECO:0000256" key="1">
    <source>
        <dbReference type="SAM" id="Phobius"/>
    </source>
</evidence>
<feature type="transmembrane region" description="Helical" evidence="1">
    <location>
        <begin position="386"/>
        <end position="412"/>
    </location>
</feature>
<keyword evidence="1" id="KW-1133">Transmembrane helix</keyword>
<feature type="transmembrane region" description="Helical" evidence="1">
    <location>
        <begin position="239"/>
        <end position="260"/>
    </location>
</feature>
<accession>A0A7S1A9Z0</accession>
<feature type="transmembrane region" description="Helical" evidence="1">
    <location>
        <begin position="467"/>
        <end position="487"/>
    </location>
</feature>
<keyword evidence="1" id="KW-0812">Transmembrane</keyword>
<proteinExistence type="predicted"/>
<protein>
    <recommendedName>
        <fullName evidence="3">Transmembrane protein</fullName>
    </recommendedName>
</protein>
<evidence type="ECO:0000313" key="2">
    <source>
        <dbReference type="EMBL" id="CAD8847355.1"/>
    </source>
</evidence>
<dbReference type="AlphaFoldDB" id="A0A7S1A9Z0"/>
<name>A0A7S1A9Z0_NOCSC</name>
<reference evidence="2" key="1">
    <citation type="submission" date="2021-01" db="EMBL/GenBank/DDBJ databases">
        <authorList>
            <person name="Corre E."/>
            <person name="Pelletier E."/>
            <person name="Niang G."/>
            <person name="Scheremetjew M."/>
            <person name="Finn R."/>
            <person name="Kale V."/>
            <person name="Holt S."/>
            <person name="Cochrane G."/>
            <person name="Meng A."/>
            <person name="Brown T."/>
            <person name="Cohen L."/>
        </authorList>
    </citation>
    <scope>NUCLEOTIDE SEQUENCE</scope>
</reference>
<dbReference type="EMBL" id="HBFQ01030812">
    <property type="protein sequence ID" value="CAD8847355.1"/>
    <property type="molecule type" value="Transcribed_RNA"/>
</dbReference>